<organism evidence="2 3">
    <name type="scientific">Salinimonas sediminis</name>
    <dbReference type="NCBI Taxonomy" id="2303538"/>
    <lineage>
        <taxon>Bacteria</taxon>
        <taxon>Pseudomonadati</taxon>
        <taxon>Pseudomonadota</taxon>
        <taxon>Gammaproteobacteria</taxon>
        <taxon>Alteromonadales</taxon>
        <taxon>Alteromonadaceae</taxon>
        <taxon>Alteromonas/Salinimonas group</taxon>
        <taxon>Salinimonas</taxon>
    </lineage>
</organism>
<dbReference type="Proteomes" id="UP000262073">
    <property type="component" value="Chromosome"/>
</dbReference>
<protein>
    <submittedName>
        <fullName evidence="2">Uncharacterized protein</fullName>
    </submittedName>
</protein>
<feature type="transmembrane region" description="Helical" evidence="1">
    <location>
        <begin position="58"/>
        <end position="89"/>
    </location>
</feature>
<keyword evidence="3" id="KW-1185">Reference proteome</keyword>
<reference evidence="2 3" key="1">
    <citation type="submission" date="2018-08" db="EMBL/GenBank/DDBJ databases">
        <title>Salinimonas sediminis sp. nov., a piezophilic bacterium isolated from a deep-sea sediment sample from the New Britain Trench.</title>
        <authorList>
            <person name="Cao J."/>
        </authorList>
    </citation>
    <scope>NUCLEOTIDE SEQUENCE [LARGE SCALE GENOMIC DNA]</scope>
    <source>
        <strain evidence="2 3">N102</strain>
    </source>
</reference>
<proteinExistence type="predicted"/>
<dbReference type="EMBL" id="CP031769">
    <property type="protein sequence ID" value="AXR08421.1"/>
    <property type="molecule type" value="Genomic_DNA"/>
</dbReference>
<keyword evidence="1" id="KW-0472">Membrane</keyword>
<keyword evidence="1" id="KW-1133">Transmembrane helix</keyword>
<evidence type="ECO:0000256" key="1">
    <source>
        <dbReference type="SAM" id="Phobius"/>
    </source>
</evidence>
<evidence type="ECO:0000313" key="3">
    <source>
        <dbReference type="Proteomes" id="UP000262073"/>
    </source>
</evidence>
<name>A0A346NSB4_9ALTE</name>
<dbReference type="KEGG" id="salm:D0Y50_06675"/>
<dbReference type="OrthoDB" id="10001687at2"/>
<dbReference type="AlphaFoldDB" id="A0A346NSB4"/>
<keyword evidence="1" id="KW-0812">Transmembrane</keyword>
<evidence type="ECO:0000313" key="2">
    <source>
        <dbReference type="EMBL" id="AXR08421.1"/>
    </source>
</evidence>
<gene>
    <name evidence="2" type="ORF">D0Y50_06675</name>
</gene>
<sequence length="118" mass="13692">MRAIKSQRRLKPYFYSQSAKVGGVGCLFGFAVAYPLFFVIASSFGLESDIPIRSYDGYTVLVVFIFCFLILCLSLFTFCALFAFIYYGIKCKKGYIDREKLINIVFKGIYPKRWQRRL</sequence>
<accession>A0A346NSB4</accession>
<feature type="transmembrane region" description="Helical" evidence="1">
    <location>
        <begin position="21"/>
        <end position="46"/>
    </location>
</feature>